<proteinExistence type="predicted"/>
<evidence type="ECO:0000256" key="5">
    <source>
        <dbReference type="SAM" id="Phobius"/>
    </source>
</evidence>
<dbReference type="Pfam" id="PF00083">
    <property type="entry name" value="Sugar_tr"/>
    <property type="match status" value="1"/>
</dbReference>
<dbReference type="InterPro" id="IPR005828">
    <property type="entry name" value="MFS_sugar_transport-like"/>
</dbReference>
<feature type="non-terminal residue" evidence="7">
    <location>
        <position position="1"/>
    </location>
</feature>
<evidence type="ECO:0000256" key="1">
    <source>
        <dbReference type="ARBA" id="ARBA00004141"/>
    </source>
</evidence>
<dbReference type="InterPro" id="IPR036259">
    <property type="entry name" value="MFS_trans_sf"/>
</dbReference>
<dbReference type="InterPro" id="IPR005829">
    <property type="entry name" value="Sugar_transporter_CS"/>
</dbReference>
<feature type="non-terminal residue" evidence="7">
    <location>
        <position position="291"/>
    </location>
</feature>
<dbReference type="InterPro" id="IPR050549">
    <property type="entry name" value="MFS_Trehalose_Transporter"/>
</dbReference>
<dbReference type="InterPro" id="IPR020846">
    <property type="entry name" value="MFS_dom"/>
</dbReference>
<feature type="transmembrane region" description="Helical" evidence="5">
    <location>
        <begin position="139"/>
        <end position="157"/>
    </location>
</feature>
<feature type="transmembrane region" description="Helical" evidence="5">
    <location>
        <begin position="20"/>
        <end position="43"/>
    </location>
</feature>
<organism evidence="7">
    <name type="scientific">Homalodisca liturata</name>
    <dbReference type="NCBI Taxonomy" id="320908"/>
    <lineage>
        <taxon>Eukaryota</taxon>
        <taxon>Metazoa</taxon>
        <taxon>Ecdysozoa</taxon>
        <taxon>Arthropoda</taxon>
        <taxon>Hexapoda</taxon>
        <taxon>Insecta</taxon>
        <taxon>Pterygota</taxon>
        <taxon>Neoptera</taxon>
        <taxon>Paraneoptera</taxon>
        <taxon>Hemiptera</taxon>
        <taxon>Auchenorrhyncha</taxon>
        <taxon>Membracoidea</taxon>
        <taxon>Cicadellidae</taxon>
        <taxon>Cicadellinae</taxon>
        <taxon>Proconiini</taxon>
        <taxon>Homalodisca</taxon>
    </lineage>
</organism>
<evidence type="ECO:0000313" key="7">
    <source>
        <dbReference type="EMBL" id="JAS81257.1"/>
    </source>
</evidence>
<dbReference type="SUPFAM" id="SSF103473">
    <property type="entry name" value="MFS general substrate transporter"/>
    <property type="match status" value="1"/>
</dbReference>
<dbReference type="PANTHER" id="PTHR48021:SF1">
    <property type="entry name" value="GH07001P-RELATED"/>
    <property type="match status" value="1"/>
</dbReference>
<keyword evidence="4 5" id="KW-0472">Membrane</keyword>
<protein>
    <recommendedName>
        <fullName evidence="6">Major facilitator superfamily (MFS) profile domain-containing protein</fullName>
    </recommendedName>
</protein>
<reference evidence="7" key="1">
    <citation type="submission" date="2015-11" db="EMBL/GenBank/DDBJ databases">
        <title>De novo transcriptome assembly of four potential Pierce s Disease insect vectors from Arizona vineyards.</title>
        <authorList>
            <person name="Tassone E.E."/>
        </authorList>
    </citation>
    <scope>NUCLEOTIDE SEQUENCE</scope>
</reference>
<keyword evidence="3 5" id="KW-1133">Transmembrane helix</keyword>
<evidence type="ECO:0000256" key="2">
    <source>
        <dbReference type="ARBA" id="ARBA00022692"/>
    </source>
</evidence>
<keyword evidence="2 5" id="KW-0812">Transmembrane</keyword>
<feature type="transmembrane region" description="Helical" evidence="5">
    <location>
        <begin position="109"/>
        <end position="133"/>
    </location>
</feature>
<name>A0A1B6I2V2_9HEMI</name>
<dbReference type="EMBL" id="GECU01026449">
    <property type="protein sequence ID" value="JAS81257.1"/>
    <property type="molecule type" value="Transcribed_RNA"/>
</dbReference>
<evidence type="ECO:0000259" key="6">
    <source>
        <dbReference type="PROSITE" id="PS50850"/>
    </source>
</evidence>
<dbReference type="GO" id="GO:0016020">
    <property type="term" value="C:membrane"/>
    <property type="evidence" value="ECO:0007669"/>
    <property type="project" value="UniProtKB-SubCell"/>
</dbReference>
<gene>
    <name evidence="7" type="ORF">g.16191</name>
</gene>
<dbReference type="Gene3D" id="1.20.1250.20">
    <property type="entry name" value="MFS general substrate transporter like domains"/>
    <property type="match status" value="1"/>
</dbReference>
<dbReference type="AlphaFoldDB" id="A0A1B6I2V2"/>
<dbReference type="PROSITE" id="PS50850">
    <property type="entry name" value="MFS"/>
    <property type="match status" value="1"/>
</dbReference>
<accession>A0A1B6I2V2</accession>
<evidence type="ECO:0000256" key="3">
    <source>
        <dbReference type="ARBA" id="ARBA00022989"/>
    </source>
</evidence>
<sequence>LVLMPPLLGSGPGLHTSVHHSSWIAGVAYLTASAMCLPGGYLTDWIGRRWGLLLLNLSFAVGWLLIALFPLSLTALYIGRGISGMGLGLATSVGATYTAEIASDSLRSVLVMFTPVMLSFGLILVYLWAFLYQNSWTEVSYFAFGLSMIPVSLGMLLPESPLWLLNRGRAEDALQALQRLRGTSTPEQIRKELDNFSSIVKDKKQTVSWFSTFNHLKRPQAFKPLLIMNVYYFLIHCSGVSIVVVFAVDFARDAGIRAVAYHVALAISLTRIFATFLTIWACNRYGRRKPA</sequence>
<dbReference type="GO" id="GO:0022857">
    <property type="term" value="F:transmembrane transporter activity"/>
    <property type="evidence" value="ECO:0007669"/>
    <property type="project" value="InterPro"/>
</dbReference>
<dbReference type="PROSITE" id="PS00217">
    <property type="entry name" value="SUGAR_TRANSPORT_2"/>
    <property type="match status" value="1"/>
</dbReference>
<dbReference type="PANTHER" id="PTHR48021">
    <property type="match status" value="1"/>
</dbReference>
<feature type="transmembrane region" description="Helical" evidence="5">
    <location>
        <begin position="77"/>
        <end position="97"/>
    </location>
</feature>
<feature type="domain" description="Major facilitator superfamily (MFS) profile" evidence="6">
    <location>
        <begin position="1"/>
        <end position="291"/>
    </location>
</feature>
<feature type="transmembrane region" description="Helical" evidence="5">
    <location>
        <begin position="259"/>
        <end position="282"/>
    </location>
</feature>
<evidence type="ECO:0000256" key="4">
    <source>
        <dbReference type="ARBA" id="ARBA00023136"/>
    </source>
</evidence>
<feature type="transmembrane region" description="Helical" evidence="5">
    <location>
        <begin position="225"/>
        <end position="247"/>
    </location>
</feature>
<comment type="subcellular location">
    <subcellularLocation>
        <location evidence="1">Membrane</location>
        <topology evidence="1">Multi-pass membrane protein</topology>
    </subcellularLocation>
</comment>
<feature type="transmembrane region" description="Helical" evidence="5">
    <location>
        <begin position="50"/>
        <end position="71"/>
    </location>
</feature>